<dbReference type="EMBL" id="UINC01055980">
    <property type="protein sequence ID" value="SVB75482.1"/>
    <property type="molecule type" value="Genomic_DNA"/>
</dbReference>
<feature type="non-terminal residue" evidence="2">
    <location>
        <position position="1"/>
    </location>
</feature>
<organism evidence="2">
    <name type="scientific">marine metagenome</name>
    <dbReference type="NCBI Taxonomy" id="408172"/>
    <lineage>
        <taxon>unclassified sequences</taxon>
        <taxon>metagenomes</taxon>
        <taxon>ecological metagenomes</taxon>
    </lineage>
</organism>
<dbReference type="PANTHER" id="PTHR30222:SF17">
    <property type="entry name" value="SPERMIDINE_PUTRESCINE-BINDING PERIPLASMIC PROTEIN"/>
    <property type="match status" value="1"/>
</dbReference>
<dbReference type="PANTHER" id="PTHR30222">
    <property type="entry name" value="SPERMIDINE/PUTRESCINE-BINDING PERIPLASMIC PROTEIN"/>
    <property type="match status" value="1"/>
</dbReference>
<protein>
    <recommendedName>
        <fullName evidence="3">Extracellular solute-binding protein</fullName>
    </recommendedName>
</protein>
<evidence type="ECO:0000256" key="1">
    <source>
        <dbReference type="ARBA" id="ARBA00022729"/>
    </source>
</evidence>
<dbReference type="Pfam" id="PF13416">
    <property type="entry name" value="SBP_bac_8"/>
    <property type="match status" value="1"/>
</dbReference>
<proteinExistence type="predicted"/>
<keyword evidence="1" id="KW-0732">Signal</keyword>
<accession>A0A382GKR3</accession>
<dbReference type="InterPro" id="IPR006059">
    <property type="entry name" value="SBP"/>
</dbReference>
<gene>
    <name evidence="2" type="ORF">METZ01_LOCUS228336</name>
</gene>
<reference evidence="2" key="1">
    <citation type="submission" date="2018-05" db="EMBL/GenBank/DDBJ databases">
        <authorList>
            <person name="Lanie J.A."/>
            <person name="Ng W.-L."/>
            <person name="Kazmierczak K.M."/>
            <person name="Andrzejewski T.M."/>
            <person name="Davidsen T.M."/>
            <person name="Wayne K.J."/>
            <person name="Tettelin H."/>
            <person name="Glass J.I."/>
            <person name="Rusch D."/>
            <person name="Podicherti R."/>
            <person name="Tsui H.-C.T."/>
            <person name="Winkler M.E."/>
        </authorList>
    </citation>
    <scope>NUCLEOTIDE SEQUENCE</scope>
</reference>
<evidence type="ECO:0008006" key="3">
    <source>
        <dbReference type="Google" id="ProtNLM"/>
    </source>
</evidence>
<sequence>VEGYNNMKKKLITDYKKTGGGLIKRRQVLKGMSLGALTFAVGNTLSFSSALAAPSGDVNMLVWEGYEPQEAFAHLSDVNINRSFISQNDDTITKTKNPGDFDILSIFQGQINALTKLDRILPIDSSRLPSFNQLHPFFQNNNSFRRNGDLMGLPLCWGDLIICYNAEKIDAPKKFSDLMDPSLKGKISFPDDPYAVITSFAQFAGMPDINNLTPAQLDETMALLAEFKPQLLNIATSYGELPAQFKRGEILVSVNDIRNTMAASQADGLDVRAVVLDEGAWAYCECWMIVKGIANEEAAYAVMDATISKEGQTIIGNNTALGMVNPSALSDINPDYNDIYQDIYDDPDSYFAKSPLPDGMPVDNEGGFTSHKDWLRAWDKFKAL</sequence>
<dbReference type="AlphaFoldDB" id="A0A382GKR3"/>
<evidence type="ECO:0000313" key="2">
    <source>
        <dbReference type="EMBL" id="SVB75482.1"/>
    </source>
</evidence>
<name>A0A382GKR3_9ZZZZ</name>
<dbReference type="Gene3D" id="3.40.190.10">
    <property type="entry name" value="Periplasmic binding protein-like II"/>
    <property type="match status" value="2"/>
</dbReference>
<dbReference type="SUPFAM" id="SSF53850">
    <property type="entry name" value="Periplasmic binding protein-like II"/>
    <property type="match status" value="1"/>
</dbReference>